<keyword evidence="9" id="KW-1185">Reference proteome</keyword>
<name>A0A318T357_9HYPH</name>
<evidence type="ECO:0000256" key="2">
    <source>
        <dbReference type="ARBA" id="ARBA00004754"/>
    </source>
</evidence>
<comment type="catalytic activity">
    <reaction evidence="1">
        <text>5-hydroxy-2-oxo-4-ureido-2,5-dihydro-1H-imidazole-5-carboxylate + H(+) = (S)-allantoin + CO2</text>
        <dbReference type="Rhea" id="RHEA:26301"/>
        <dbReference type="ChEBI" id="CHEBI:15378"/>
        <dbReference type="ChEBI" id="CHEBI:15678"/>
        <dbReference type="ChEBI" id="CHEBI:16526"/>
        <dbReference type="ChEBI" id="CHEBI:58639"/>
        <dbReference type="EC" id="4.1.1.97"/>
    </reaction>
</comment>
<dbReference type="EC" id="4.1.1.97" evidence="3"/>
<dbReference type="SUPFAM" id="SSF158694">
    <property type="entry name" value="UraD-Like"/>
    <property type="match status" value="1"/>
</dbReference>
<dbReference type="InterPro" id="IPR017580">
    <property type="entry name" value="OHCU_decarboxylase-1"/>
</dbReference>
<dbReference type="RefSeq" id="WP_110752493.1">
    <property type="nucleotide sequence ID" value="NZ_QJTF01000014.1"/>
</dbReference>
<reference evidence="8 9" key="1">
    <citation type="submission" date="2018-06" db="EMBL/GenBank/DDBJ databases">
        <title>Genomic Encyclopedia of Type Strains, Phase III (KMG-III): the genomes of soil and plant-associated and newly described type strains.</title>
        <authorList>
            <person name="Whitman W."/>
        </authorList>
    </citation>
    <scope>NUCLEOTIDE SEQUENCE [LARGE SCALE GENOMIC DNA]</scope>
    <source>
        <strain evidence="8 9">ORS 1419</strain>
    </source>
</reference>
<dbReference type="InterPro" id="IPR036778">
    <property type="entry name" value="OHCU_decarboxylase_sf"/>
</dbReference>
<evidence type="ECO:0000259" key="7">
    <source>
        <dbReference type="Pfam" id="PF09349"/>
    </source>
</evidence>
<keyword evidence="6" id="KW-0456">Lyase</keyword>
<dbReference type="UniPathway" id="UPA00394">
    <property type="reaction ID" value="UER00652"/>
</dbReference>
<protein>
    <recommendedName>
        <fullName evidence="3">2-oxo-4-hydroxy-4-carboxy-5-ureidoimidazoline decarboxylase</fullName>
        <ecNumber evidence="3">4.1.1.97</ecNumber>
    </recommendedName>
</protein>
<accession>A0A318T357</accession>
<dbReference type="InterPro" id="IPR018020">
    <property type="entry name" value="OHCU_decarboxylase"/>
</dbReference>
<evidence type="ECO:0000256" key="3">
    <source>
        <dbReference type="ARBA" id="ARBA00012257"/>
    </source>
</evidence>
<dbReference type="Proteomes" id="UP000247454">
    <property type="component" value="Unassembled WGS sequence"/>
</dbReference>
<dbReference type="GO" id="GO:0000255">
    <property type="term" value="P:allantoin metabolic process"/>
    <property type="evidence" value="ECO:0007669"/>
    <property type="project" value="InterPro"/>
</dbReference>
<organism evidence="8 9">
    <name type="scientific">Phyllobacterium leguminum</name>
    <dbReference type="NCBI Taxonomy" id="314237"/>
    <lineage>
        <taxon>Bacteria</taxon>
        <taxon>Pseudomonadati</taxon>
        <taxon>Pseudomonadota</taxon>
        <taxon>Alphaproteobacteria</taxon>
        <taxon>Hyphomicrobiales</taxon>
        <taxon>Phyllobacteriaceae</taxon>
        <taxon>Phyllobacterium</taxon>
    </lineage>
</organism>
<dbReference type="AlphaFoldDB" id="A0A318T357"/>
<dbReference type="EMBL" id="QJTF01000014">
    <property type="protein sequence ID" value="PYE87283.1"/>
    <property type="molecule type" value="Genomic_DNA"/>
</dbReference>
<dbReference type="GO" id="GO:0051997">
    <property type="term" value="F:2-oxo-4-hydroxy-4-carboxy-5-ureidoimidazoline decarboxylase activity"/>
    <property type="evidence" value="ECO:0007669"/>
    <property type="project" value="UniProtKB-EC"/>
</dbReference>
<comment type="pathway">
    <text evidence="2">Purine metabolism; urate degradation; (S)-allantoin from urate: step 3/3.</text>
</comment>
<evidence type="ECO:0000313" key="8">
    <source>
        <dbReference type="EMBL" id="PYE87283.1"/>
    </source>
</evidence>
<dbReference type="PANTHER" id="PTHR43466:SF1">
    <property type="entry name" value="2-OXO-4-HYDROXY-4-CARBOXY-5-UREIDOIMIDAZOLINE DECARBOXYLASE-RELATED"/>
    <property type="match status" value="1"/>
</dbReference>
<feature type="domain" description="Oxo-4-hydroxy-4-carboxy-5-ureidoimidazoline decarboxylase" evidence="7">
    <location>
        <begin position="11"/>
        <end position="167"/>
    </location>
</feature>
<evidence type="ECO:0000313" key="9">
    <source>
        <dbReference type="Proteomes" id="UP000247454"/>
    </source>
</evidence>
<keyword evidence="4" id="KW-0659">Purine metabolism</keyword>
<dbReference type="GO" id="GO:0006144">
    <property type="term" value="P:purine nucleobase metabolic process"/>
    <property type="evidence" value="ECO:0007669"/>
    <property type="project" value="UniProtKB-KW"/>
</dbReference>
<sequence length="172" mass="18640">MPDTDINAPGISRQQFVSRFGGVFEHSPFIAERAYAASLVTGALTASHVHAALVASFRAASDEERLGVLCAHPDLAGRLAISGELTRDSREEQSGAGLDRLSPTEHARFTALNTAYVEKFGFPFIIAVKGLDRDAILAAFERRIGNSRHEEFSTATAEVEKIARLRLSSMLP</sequence>
<dbReference type="Gene3D" id="1.10.3330.10">
    <property type="entry name" value="Oxo-4-hydroxy-4-carboxy-5-ureidoimidazoline decarboxylase"/>
    <property type="match status" value="1"/>
</dbReference>
<dbReference type="OrthoDB" id="9800909at2"/>
<keyword evidence="5" id="KW-0210">Decarboxylase</keyword>
<evidence type="ECO:0000256" key="6">
    <source>
        <dbReference type="ARBA" id="ARBA00023239"/>
    </source>
</evidence>
<evidence type="ECO:0000256" key="5">
    <source>
        <dbReference type="ARBA" id="ARBA00022793"/>
    </source>
</evidence>
<dbReference type="NCBIfam" id="TIGR03164">
    <property type="entry name" value="UHCUDC"/>
    <property type="match status" value="1"/>
</dbReference>
<evidence type="ECO:0000256" key="1">
    <source>
        <dbReference type="ARBA" id="ARBA00001163"/>
    </source>
</evidence>
<evidence type="ECO:0000256" key="4">
    <source>
        <dbReference type="ARBA" id="ARBA00022631"/>
    </source>
</evidence>
<gene>
    <name evidence="8" type="ORF">C7477_11418</name>
</gene>
<dbReference type="PANTHER" id="PTHR43466">
    <property type="entry name" value="2-OXO-4-HYDROXY-4-CARBOXY-5-UREIDOIMIDAZOLINE DECARBOXYLASE-RELATED"/>
    <property type="match status" value="1"/>
</dbReference>
<proteinExistence type="predicted"/>
<dbReference type="GO" id="GO:0019628">
    <property type="term" value="P:urate catabolic process"/>
    <property type="evidence" value="ECO:0007669"/>
    <property type="project" value="UniProtKB-UniPathway"/>
</dbReference>
<dbReference type="Pfam" id="PF09349">
    <property type="entry name" value="OHCU_decarbox"/>
    <property type="match status" value="1"/>
</dbReference>
<comment type="caution">
    <text evidence="8">The sequence shown here is derived from an EMBL/GenBank/DDBJ whole genome shotgun (WGS) entry which is preliminary data.</text>
</comment>